<accession>A0A4Q7YPH5</accession>
<dbReference type="Proteomes" id="UP000292958">
    <property type="component" value="Unassembled WGS sequence"/>
</dbReference>
<comment type="caution">
    <text evidence="1">The sequence shown here is derived from an EMBL/GenBank/DDBJ whole genome shotgun (WGS) entry which is preliminary data.</text>
</comment>
<evidence type="ECO:0000313" key="2">
    <source>
        <dbReference type="Proteomes" id="UP000292958"/>
    </source>
</evidence>
<evidence type="ECO:0000313" key="1">
    <source>
        <dbReference type="EMBL" id="RZU38773.1"/>
    </source>
</evidence>
<proteinExistence type="predicted"/>
<keyword evidence="2" id="KW-1185">Reference proteome</keyword>
<dbReference type="RefSeq" id="WP_207231638.1">
    <property type="nucleotide sequence ID" value="NZ_SHKW01000001.1"/>
</dbReference>
<name>A0A4Q7YPH5_9BACT</name>
<dbReference type="AlphaFoldDB" id="A0A4Q7YPH5"/>
<gene>
    <name evidence="1" type="ORF">BDD14_0045</name>
</gene>
<evidence type="ECO:0008006" key="3">
    <source>
        <dbReference type="Google" id="ProtNLM"/>
    </source>
</evidence>
<dbReference type="EMBL" id="SHKW01000001">
    <property type="protein sequence ID" value="RZU38773.1"/>
    <property type="molecule type" value="Genomic_DNA"/>
</dbReference>
<sequence length="129" mass="15054">MIWIKSKFKDSDEGSGLITLFQSRPERYEAPLTELIEERAASDPQFGLELSEKVKRVAPHIRIVQKIDQADDCRVRARTAVRNFALLRKIAINLVRRHNRSRNSLRGRRKIAAWNNQYMRQVLTGIFHA</sequence>
<reference evidence="1 2" key="1">
    <citation type="submission" date="2019-02" db="EMBL/GenBank/DDBJ databases">
        <title>Genomic Encyclopedia of Archaeal and Bacterial Type Strains, Phase II (KMG-II): from individual species to whole genera.</title>
        <authorList>
            <person name="Goeker M."/>
        </authorList>
    </citation>
    <scope>NUCLEOTIDE SEQUENCE [LARGE SCALE GENOMIC DNA]</scope>
    <source>
        <strain evidence="1 2">DSM 18101</strain>
    </source>
</reference>
<organism evidence="1 2">
    <name type="scientific">Edaphobacter modestus</name>
    <dbReference type="NCBI Taxonomy" id="388466"/>
    <lineage>
        <taxon>Bacteria</taxon>
        <taxon>Pseudomonadati</taxon>
        <taxon>Acidobacteriota</taxon>
        <taxon>Terriglobia</taxon>
        <taxon>Terriglobales</taxon>
        <taxon>Acidobacteriaceae</taxon>
        <taxon>Edaphobacter</taxon>
    </lineage>
</organism>
<protein>
    <recommendedName>
        <fullName evidence="3">DDE family transposase</fullName>
    </recommendedName>
</protein>